<dbReference type="Proteomes" id="UP000790709">
    <property type="component" value="Unassembled WGS sequence"/>
</dbReference>
<protein>
    <submittedName>
        <fullName evidence="1">Uncharacterized protein</fullName>
    </submittedName>
</protein>
<proteinExistence type="predicted"/>
<evidence type="ECO:0000313" key="2">
    <source>
        <dbReference type="Proteomes" id="UP000790709"/>
    </source>
</evidence>
<accession>A0ACB8B370</accession>
<keyword evidence="2" id="KW-1185">Reference proteome</keyword>
<sequence length="854" mass="97987">MPQTTARTQSTHRLFSIAWIPCMHPGCQRLFKNKGALTQHRRAAHQHSFHMLQGCLTAVEEIPDQDTPPSDTGNNCKNDHLIRDYHVKLNGRICDQDRNFLDPGALPLPFTTRQRDDWTPYQNRLEFETAEFLFTKTQMSAGHVDELLHLWGMSLAVHGDDPPFTDHVDLHDTIDQTPLGDVAWNKFTINYSGDRYRTEAPWMDEDYEIFYRDPRKVIRNMISTPDFKDTIDYVLYHEWEKRPDGTHKRQWRDFMSGDCVWDQADQIAEDPLTHGTAFVPVILGSDKTTVSVATGQNNYHPLYLSIGNIHNNTRHAHQNTVAVVGFLAIPKTAKEYLSDSRYRKFKKQLLHTSLSRILDTLKPAMTIPEVTRCADGHYWCIIYSLGPYIADYEEQVVLAGIVREWCAKCLVDALVEEVDFGTLWDEWGIIGEIVPFTNDFPRVDIHELLVPDILHQVIKGTFKDHLVSWVEQYLKQTHSSKLVKQILDDINKRIAAAPCFTGLRRFYQGRGFLQWTGDDSKASMKVYLPAIEGYMPPDMVHALRAFLKFCYIARHDIITDDTLEDLENTLQCFHKYCKIFITSGVCSDFSLPHQHALDHYSMLIRMFGAPNGLCSSITESKHIKAVKEPWRCSNRYNTLRQMLLTNQRLDKIAALQVDFAARGMLDGPYDTHSVADVPLRDCPNYTGHIDMFNSVVSTFFAPSDASGFGGMQHEHIHATPRWRQDSGCYDCVFVNTDNTTDGINGMDIALVLCFFSFSYKKVTYPCALVHWFKVIGTRPDRDTGMWMVHPSFDKDGAREISIIHIDSIFRAAHLLPIFGNKSVPKDVKYHNSLDAYRGFYINKFADHHAFEIVS</sequence>
<name>A0ACB8B370_9AGAM</name>
<comment type="caution">
    <text evidence="1">The sequence shown here is derived from an EMBL/GenBank/DDBJ whole genome shotgun (WGS) entry which is preliminary data.</text>
</comment>
<evidence type="ECO:0000313" key="1">
    <source>
        <dbReference type="EMBL" id="KAH7919985.1"/>
    </source>
</evidence>
<reference evidence="1" key="1">
    <citation type="journal article" date="2021" name="New Phytol.">
        <title>Evolutionary innovations through gain and loss of genes in the ectomycorrhizal Boletales.</title>
        <authorList>
            <person name="Wu G."/>
            <person name="Miyauchi S."/>
            <person name="Morin E."/>
            <person name="Kuo A."/>
            <person name="Drula E."/>
            <person name="Varga T."/>
            <person name="Kohler A."/>
            <person name="Feng B."/>
            <person name="Cao Y."/>
            <person name="Lipzen A."/>
            <person name="Daum C."/>
            <person name="Hundley H."/>
            <person name="Pangilinan J."/>
            <person name="Johnson J."/>
            <person name="Barry K."/>
            <person name="LaButti K."/>
            <person name="Ng V."/>
            <person name="Ahrendt S."/>
            <person name="Min B."/>
            <person name="Choi I.G."/>
            <person name="Park H."/>
            <person name="Plett J.M."/>
            <person name="Magnuson J."/>
            <person name="Spatafora J.W."/>
            <person name="Nagy L.G."/>
            <person name="Henrissat B."/>
            <person name="Grigoriev I.V."/>
            <person name="Yang Z.L."/>
            <person name="Xu J."/>
            <person name="Martin F.M."/>
        </authorList>
    </citation>
    <scope>NUCLEOTIDE SEQUENCE</scope>
    <source>
        <strain evidence="1">KUC20120723A-06</strain>
    </source>
</reference>
<gene>
    <name evidence="1" type="ORF">BV22DRAFT_1107896</name>
</gene>
<organism evidence="1 2">
    <name type="scientific">Leucogyrophana mollusca</name>
    <dbReference type="NCBI Taxonomy" id="85980"/>
    <lineage>
        <taxon>Eukaryota</taxon>
        <taxon>Fungi</taxon>
        <taxon>Dikarya</taxon>
        <taxon>Basidiomycota</taxon>
        <taxon>Agaricomycotina</taxon>
        <taxon>Agaricomycetes</taxon>
        <taxon>Agaricomycetidae</taxon>
        <taxon>Boletales</taxon>
        <taxon>Boletales incertae sedis</taxon>
        <taxon>Leucogyrophana</taxon>
    </lineage>
</organism>
<dbReference type="EMBL" id="MU266614">
    <property type="protein sequence ID" value="KAH7919985.1"/>
    <property type="molecule type" value="Genomic_DNA"/>
</dbReference>